<evidence type="ECO:0000259" key="8">
    <source>
        <dbReference type="Pfam" id="PF00905"/>
    </source>
</evidence>
<dbReference type="PROSITE" id="PS51257">
    <property type="entry name" value="PROKAR_LIPOPROTEIN"/>
    <property type="match status" value="1"/>
</dbReference>
<dbReference type="Gene3D" id="3.40.710.10">
    <property type="entry name" value="DD-peptidase/beta-lactamase superfamily"/>
    <property type="match status" value="1"/>
</dbReference>
<comment type="catalytic activity">
    <reaction evidence="6">
        <text>Preferential cleavage: (Ac)2-L-Lys-D-Ala-|-D-Ala. Also transpeptidation of peptidyl-alanyl moieties that are N-acyl substituents of D-alanine.</text>
        <dbReference type="EC" id="3.4.16.4"/>
    </reaction>
</comment>
<feature type="domain" description="NTF2-like N-terminal transpeptidase" evidence="10">
    <location>
        <begin position="26"/>
        <end position="151"/>
    </location>
</feature>
<comment type="pathway">
    <text evidence="2">Cell wall biogenesis; peptidoglycan biosynthesis.</text>
</comment>
<feature type="chain" id="PRO_5004852114" description="serine-type D-Ala-D-Ala carboxypeptidase" evidence="7">
    <location>
        <begin position="21"/>
        <end position="596"/>
    </location>
</feature>
<dbReference type="UniPathway" id="UPA00219"/>
<keyword evidence="7" id="KW-0732">Signal</keyword>
<evidence type="ECO:0000259" key="9">
    <source>
        <dbReference type="Pfam" id="PF03717"/>
    </source>
</evidence>
<dbReference type="eggNOG" id="COG0768">
    <property type="taxonomic scope" value="Bacteria"/>
</dbReference>
<dbReference type="STRING" id="1298598.JCM21714_4291"/>
<evidence type="ECO:0000256" key="1">
    <source>
        <dbReference type="ARBA" id="ARBA00004370"/>
    </source>
</evidence>
<dbReference type="PANTHER" id="PTHR30627">
    <property type="entry name" value="PEPTIDOGLYCAN D,D-TRANSPEPTIDASE"/>
    <property type="match status" value="1"/>
</dbReference>
<comment type="subcellular location">
    <subcellularLocation>
        <location evidence="1">Membrane</location>
    </subcellularLocation>
</comment>
<evidence type="ECO:0000256" key="6">
    <source>
        <dbReference type="ARBA" id="ARBA00034000"/>
    </source>
</evidence>
<accession>W4VPF1</accession>
<feature type="domain" description="Penicillin-binding protein transpeptidase" evidence="8">
    <location>
        <begin position="368"/>
        <end position="574"/>
    </location>
</feature>
<proteinExistence type="inferred from homology"/>
<protein>
    <recommendedName>
        <fullName evidence="4">serine-type D-Ala-D-Ala carboxypeptidase</fullName>
        <ecNumber evidence="4">3.4.16.4</ecNumber>
    </recommendedName>
</protein>
<comment type="similarity">
    <text evidence="3">Belongs to the transpeptidase family.</text>
</comment>
<comment type="caution">
    <text evidence="11">The sequence shown here is derived from an EMBL/GenBank/DDBJ whole genome shotgun (WGS) entry which is preliminary data.</text>
</comment>
<dbReference type="InterPro" id="IPR032710">
    <property type="entry name" value="NTF2-like_dom_sf"/>
</dbReference>
<reference evidence="11 12" key="1">
    <citation type="journal article" date="2014" name="Genome Announc.">
        <title>Draft Genome Sequence of the Boron-Tolerant and Moderately Halotolerant Bacterium Gracilibacillus boraciitolerans JCM 21714T.</title>
        <authorList>
            <person name="Ahmed I."/>
            <person name="Oshima K."/>
            <person name="Suda W."/>
            <person name="Kitamura K."/>
            <person name="Iida T."/>
            <person name="Ohmori Y."/>
            <person name="Fujiwara T."/>
            <person name="Hattori M."/>
            <person name="Ohkuma M."/>
        </authorList>
    </citation>
    <scope>NUCLEOTIDE SEQUENCE [LARGE SCALE GENOMIC DNA]</scope>
    <source>
        <strain evidence="11 12">JCM 21714</strain>
    </source>
</reference>
<dbReference type="InterPro" id="IPR007887">
    <property type="entry name" value="MecA_N"/>
</dbReference>
<dbReference type="EMBL" id="BAVS01000038">
    <property type="protein sequence ID" value="GAE95082.1"/>
    <property type="molecule type" value="Genomic_DNA"/>
</dbReference>
<keyword evidence="5" id="KW-0472">Membrane</keyword>
<dbReference type="PANTHER" id="PTHR30627:SF25">
    <property type="entry name" value="PENICILLIN-BINDING PROTEIN 3"/>
    <property type="match status" value="1"/>
</dbReference>
<dbReference type="AlphaFoldDB" id="W4VPF1"/>
<evidence type="ECO:0000313" key="12">
    <source>
        <dbReference type="Proteomes" id="UP000019102"/>
    </source>
</evidence>
<dbReference type="GO" id="GO:0009002">
    <property type="term" value="F:serine-type D-Ala-D-Ala carboxypeptidase activity"/>
    <property type="evidence" value="ECO:0007669"/>
    <property type="project" value="UniProtKB-EC"/>
</dbReference>
<dbReference type="EC" id="3.4.16.4" evidence="4"/>
<evidence type="ECO:0000259" key="10">
    <source>
        <dbReference type="Pfam" id="PF05223"/>
    </source>
</evidence>
<dbReference type="GO" id="GO:0005886">
    <property type="term" value="C:plasma membrane"/>
    <property type="evidence" value="ECO:0007669"/>
    <property type="project" value="TreeGrafter"/>
</dbReference>
<dbReference type="InterPro" id="IPR001460">
    <property type="entry name" value="PCN-bd_Tpept"/>
</dbReference>
<evidence type="ECO:0000256" key="2">
    <source>
        <dbReference type="ARBA" id="ARBA00004752"/>
    </source>
</evidence>
<dbReference type="Pfam" id="PF00905">
    <property type="entry name" value="Transpeptidase"/>
    <property type="match status" value="1"/>
</dbReference>
<dbReference type="Pfam" id="PF03717">
    <property type="entry name" value="PBP_dimer"/>
    <property type="match status" value="1"/>
</dbReference>
<dbReference type="GO" id="GO:0009252">
    <property type="term" value="P:peptidoglycan biosynthetic process"/>
    <property type="evidence" value="ECO:0007669"/>
    <property type="project" value="UniProtKB-UniPathway"/>
</dbReference>
<evidence type="ECO:0000256" key="3">
    <source>
        <dbReference type="ARBA" id="ARBA00007171"/>
    </source>
</evidence>
<dbReference type="Gene3D" id="3.10.450.100">
    <property type="entry name" value="NTF2-like, domain 1"/>
    <property type="match status" value="1"/>
</dbReference>
<dbReference type="SUPFAM" id="SSF54427">
    <property type="entry name" value="NTF2-like"/>
    <property type="match status" value="1"/>
</dbReference>
<dbReference type="Gene3D" id="3.90.1310.10">
    <property type="entry name" value="Penicillin-binding protein 2a (Domain 2)"/>
    <property type="match status" value="1"/>
</dbReference>
<evidence type="ECO:0000256" key="4">
    <source>
        <dbReference type="ARBA" id="ARBA00012448"/>
    </source>
</evidence>
<organism evidence="11 12">
    <name type="scientific">Gracilibacillus boraciitolerans JCM 21714</name>
    <dbReference type="NCBI Taxonomy" id="1298598"/>
    <lineage>
        <taxon>Bacteria</taxon>
        <taxon>Bacillati</taxon>
        <taxon>Bacillota</taxon>
        <taxon>Bacilli</taxon>
        <taxon>Bacillales</taxon>
        <taxon>Bacillaceae</taxon>
        <taxon>Gracilibacillus</taxon>
    </lineage>
</organism>
<dbReference type="InterPro" id="IPR036138">
    <property type="entry name" value="PBP_dimer_sf"/>
</dbReference>
<dbReference type="InterPro" id="IPR050515">
    <property type="entry name" value="Beta-lactam/transpept"/>
</dbReference>
<feature type="signal peptide" evidence="7">
    <location>
        <begin position="1"/>
        <end position="20"/>
    </location>
</feature>
<dbReference type="GO" id="GO:0008658">
    <property type="term" value="F:penicillin binding"/>
    <property type="evidence" value="ECO:0007669"/>
    <property type="project" value="InterPro"/>
</dbReference>
<evidence type="ECO:0000256" key="5">
    <source>
        <dbReference type="ARBA" id="ARBA00023136"/>
    </source>
</evidence>
<dbReference type="GO" id="GO:0046677">
    <property type="term" value="P:response to antibiotic"/>
    <property type="evidence" value="ECO:0007669"/>
    <property type="project" value="InterPro"/>
</dbReference>
<dbReference type="Pfam" id="PF05223">
    <property type="entry name" value="MecA_N"/>
    <property type="match status" value="1"/>
</dbReference>
<keyword evidence="12" id="KW-1185">Reference proteome</keyword>
<dbReference type="Proteomes" id="UP000019102">
    <property type="component" value="Unassembled WGS sequence"/>
</dbReference>
<name>W4VPF1_9BACI</name>
<evidence type="ECO:0000313" key="11">
    <source>
        <dbReference type="EMBL" id="GAE95082.1"/>
    </source>
</evidence>
<dbReference type="InterPro" id="IPR005311">
    <property type="entry name" value="PBP_dimer"/>
</dbReference>
<dbReference type="SUPFAM" id="SSF56519">
    <property type="entry name" value="Penicillin binding protein dimerisation domain"/>
    <property type="match status" value="1"/>
</dbReference>
<dbReference type="GO" id="GO:0071555">
    <property type="term" value="P:cell wall organization"/>
    <property type="evidence" value="ECO:0007669"/>
    <property type="project" value="TreeGrafter"/>
</dbReference>
<sequence>MKRLLLIILACLTAMLTACQEEEQVKPEDRLKEYVDYWNKQDFENMYPMTNDANKENFDRYKIIYDDIKVNDLTVDFQIPEPVEGEEEVKLEDLEQKTFPLQVSMETMAGPISFETEIEMVKTIEVVEEEEKINWLVNWHQGLIFPELKDGGLVNISTIEPERGQIFDRNQEGLAVTEGIYEFGIEPQLFTEGQEPEQKEAIAKVLDISIEEIDKAMNASWVQPDYFVPLKVLPNMNANLEEALSSVAPFKFQTTTGRVYPLGEAAAHLIGYVAPITAEKLEEVDRDIYSENDMIGYRGLEELFEEKLRGEKGMQITVEQEGKDSVMLAEKEVKNGENVNLTIDINVQKSIFQSLDGDAGVASAIDPPATGETLALVSSPSFDPNAFVYGLSGELWNEWQEDPKNPLLNRFSATFAPGSAFKPITSAIGLESGAIDPNEGLTINGLTWQKDGWGGNYSVRRVSESNGPVDLKDALVRSDNIYFAQQALKMGAETFTNGLKQFGIGEDFPFTYPIEASTISSDGSLDSEVLLADTSYGQGEIEMSALQLATSYSLFLNKGNMINPILLMRMKKAKHGKKIYCRRKISILFAMPYVQL</sequence>
<dbReference type="SUPFAM" id="SSF56601">
    <property type="entry name" value="beta-lactamase/transpeptidase-like"/>
    <property type="match status" value="1"/>
</dbReference>
<gene>
    <name evidence="11" type="ORF">JCM21714_4291</name>
</gene>
<dbReference type="GO" id="GO:0071972">
    <property type="term" value="F:peptidoglycan L,D-transpeptidase activity"/>
    <property type="evidence" value="ECO:0007669"/>
    <property type="project" value="TreeGrafter"/>
</dbReference>
<feature type="domain" description="Penicillin-binding protein dimerisation" evidence="9">
    <location>
        <begin position="159"/>
        <end position="323"/>
    </location>
</feature>
<evidence type="ECO:0000256" key="7">
    <source>
        <dbReference type="SAM" id="SignalP"/>
    </source>
</evidence>
<dbReference type="InterPro" id="IPR012338">
    <property type="entry name" value="Beta-lactam/transpept-like"/>
</dbReference>
<dbReference type="Gene3D" id="3.30.1390.30">
    <property type="entry name" value="Penicillin-binding protein 2a, domain 3"/>
    <property type="match status" value="1"/>
</dbReference>